<protein>
    <recommendedName>
        <fullName evidence="1">Tc1-like transposase DDE domain-containing protein</fullName>
    </recommendedName>
</protein>
<dbReference type="EMBL" id="UOFY01000015">
    <property type="protein sequence ID" value="VAX07259.1"/>
    <property type="molecule type" value="Genomic_DNA"/>
</dbReference>
<dbReference type="GO" id="GO:0003676">
    <property type="term" value="F:nucleic acid binding"/>
    <property type="evidence" value="ECO:0007669"/>
    <property type="project" value="InterPro"/>
</dbReference>
<proteinExistence type="predicted"/>
<name>A0A3B1AMU3_9ZZZZ</name>
<sequence length="68" mass="7792">MPPYSPELNPDEQVWNHAKSRLSKLPIASKEAMKSSFTSILRSIQKTTSLIKSFFKMKDTLYITDAMI</sequence>
<dbReference type="InterPro" id="IPR036397">
    <property type="entry name" value="RNaseH_sf"/>
</dbReference>
<dbReference type="AlphaFoldDB" id="A0A3B1AMU3"/>
<reference evidence="2" key="1">
    <citation type="submission" date="2018-06" db="EMBL/GenBank/DDBJ databases">
        <authorList>
            <person name="Zhirakovskaya E."/>
        </authorList>
    </citation>
    <scope>NUCLEOTIDE SEQUENCE</scope>
</reference>
<evidence type="ECO:0000259" key="1">
    <source>
        <dbReference type="Pfam" id="PF13358"/>
    </source>
</evidence>
<accession>A0A3B1AMU3</accession>
<dbReference type="Pfam" id="PF13358">
    <property type="entry name" value="DDE_3"/>
    <property type="match status" value="1"/>
</dbReference>
<feature type="domain" description="Tc1-like transposase DDE" evidence="1">
    <location>
        <begin position="1"/>
        <end position="33"/>
    </location>
</feature>
<evidence type="ECO:0000313" key="2">
    <source>
        <dbReference type="EMBL" id="VAX07259.1"/>
    </source>
</evidence>
<dbReference type="Gene3D" id="3.30.420.10">
    <property type="entry name" value="Ribonuclease H-like superfamily/Ribonuclease H"/>
    <property type="match status" value="1"/>
</dbReference>
<organism evidence="2">
    <name type="scientific">hydrothermal vent metagenome</name>
    <dbReference type="NCBI Taxonomy" id="652676"/>
    <lineage>
        <taxon>unclassified sequences</taxon>
        <taxon>metagenomes</taxon>
        <taxon>ecological metagenomes</taxon>
    </lineage>
</organism>
<gene>
    <name evidence="2" type="ORF">MNBD_GAMMA25-2600</name>
</gene>
<dbReference type="InterPro" id="IPR038717">
    <property type="entry name" value="Tc1-like_DDE_dom"/>
</dbReference>